<name>G0AFK9_COLFT</name>
<dbReference type="AlphaFoldDB" id="G0AFK9"/>
<reference evidence="4 5" key="4">
    <citation type="journal article" date="2010" name="Environ. Microbiol.">
        <title>The bacterial genus Collimonas: mycophagy, weathering and other adaptive solutions to life in oligotrophic soil environments.</title>
        <authorList>
            <person name="Leveau J.H."/>
            <person name="Uroz S."/>
            <person name="de Boer W."/>
        </authorList>
    </citation>
    <scope>NUCLEOTIDE SEQUENCE [LARGE SCALE GENOMIC DNA]</scope>
    <source>
        <strain evidence="4 5">Ter331</strain>
    </source>
</reference>
<evidence type="ECO:0000256" key="1">
    <source>
        <dbReference type="ARBA" id="ARBA00007118"/>
    </source>
</evidence>
<reference evidence="4 5" key="3">
    <citation type="journal article" date="2008" name="FEMS Microbiol. Ecol.">
        <title>Identification and characterization of genes underlying chitinolysis in Collimonas fungivorans Ter331.</title>
        <authorList>
            <person name="Fritsche K."/>
            <person name="de Boer W."/>
            <person name="Gerards S."/>
            <person name="van den Berg M."/>
            <person name="van Veen J.A."/>
            <person name="Leveau J.H."/>
        </authorList>
    </citation>
    <scope>NUCLEOTIDE SEQUENCE [LARGE SCALE GENOMIC DNA]</scope>
    <source>
        <strain evidence="4 5">Ter331</strain>
    </source>
</reference>
<keyword evidence="5" id="KW-1185">Reference proteome</keyword>
<comment type="similarity">
    <text evidence="1">Belongs to the nitroreductase family.</text>
</comment>
<reference evidence="5" key="6">
    <citation type="submission" date="2011-05" db="EMBL/GenBank/DDBJ databases">
        <title>Complete sequence of Collimonas fungivorans Ter331.</title>
        <authorList>
            <person name="Leveau J.H."/>
        </authorList>
    </citation>
    <scope>NUCLEOTIDE SEQUENCE [LARGE SCALE GENOMIC DNA]</scope>
    <source>
        <strain evidence="5">Ter331</strain>
    </source>
</reference>
<accession>G0AFK9</accession>
<dbReference type="STRING" id="1005048.CFU_4277"/>
<dbReference type="Gene3D" id="3.40.109.10">
    <property type="entry name" value="NADH Oxidase"/>
    <property type="match status" value="1"/>
</dbReference>
<dbReference type="SUPFAM" id="SSF55469">
    <property type="entry name" value="FMN-dependent nitroreductase-like"/>
    <property type="match status" value="1"/>
</dbReference>
<evidence type="ECO:0000259" key="3">
    <source>
        <dbReference type="Pfam" id="PF00881"/>
    </source>
</evidence>
<sequence>MPRQATESPKSRRTLQASKTAAKMLRPGRTEVRPHRFCLAYSITGTFMTQSTPRVADHPAHPQFLSRWSPRAYANDEISEQELLTILEAARWAPSSYNSQPWRFVFARRGTPHWTKLLGLLNEFNRSWAENASALVIVLSKTTFAPPGSTEEVAMPTHSFDAGSAWGYLALQASLSGWHAHGMAGFDKEKTRTELGVPANFAIEAAVAIGKIGDKAMLPEGLRSKEEPSPRLPLQALVSEGTFKG</sequence>
<reference evidence="4 5" key="1">
    <citation type="journal article" date="2004" name="Environ. Microbiol.">
        <title>Phylogeny-function analysis of (meta)genomic libraries: screening for expression of ribosomal RNA genes by large-insert library fluorescent in situ hybridization (LIL-FISH).</title>
        <authorList>
            <person name="Leveau J.H."/>
            <person name="Gerards S."/>
            <person name="de Boer W."/>
            <person name="van Veen J.A."/>
        </authorList>
    </citation>
    <scope>NUCLEOTIDE SEQUENCE [LARGE SCALE GENOMIC DNA]</scope>
    <source>
        <strain evidence="4 5">Ter331</strain>
    </source>
</reference>
<dbReference type="eggNOG" id="COG0778">
    <property type="taxonomic scope" value="Bacteria"/>
</dbReference>
<feature type="domain" description="Nitroreductase" evidence="3">
    <location>
        <begin position="66"/>
        <end position="107"/>
    </location>
</feature>
<evidence type="ECO:0000256" key="2">
    <source>
        <dbReference type="ARBA" id="ARBA00023002"/>
    </source>
</evidence>
<dbReference type="EC" id="1.6.-.-" evidence="4"/>
<reference evidence="4 5" key="2">
    <citation type="journal article" date="2006" name="J. Microbiol. Methods">
        <title>Genomic flank-sequencing of plasposon insertion sites for rapid identification of functional genes.</title>
        <authorList>
            <person name="Leveau J.H."/>
            <person name="Gerards S."/>
            <person name="Fritsche K."/>
            <person name="Zondag G."/>
            <person name="van Veen J.A."/>
        </authorList>
    </citation>
    <scope>NUCLEOTIDE SEQUENCE [LARGE SCALE GENOMIC DNA]</scope>
    <source>
        <strain evidence="4 5">Ter331</strain>
    </source>
</reference>
<gene>
    <name evidence="4" type="ordered locus">CFU_4277</name>
</gene>
<evidence type="ECO:0000313" key="5">
    <source>
        <dbReference type="Proteomes" id="UP000008392"/>
    </source>
</evidence>
<dbReference type="CDD" id="cd02138">
    <property type="entry name" value="TdsD-like"/>
    <property type="match status" value="1"/>
</dbReference>
<proteinExistence type="inferred from homology"/>
<dbReference type="Pfam" id="PF00881">
    <property type="entry name" value="Nitroreductase"/>
    <property type="match status" value="1"/>
</dbReference>
<dbReference type="PANTHER" id="PTHR43673:SF10">
    <property type="entry name" value="NADH DEHYDROGENASE_NAD(P)H NITROREDUCTASE XCC3605-RELATED"/>
    <property type="match status" value="1"/>
</dbReference>
<dbReference type="HOGENOM" id="CLU_070764_6_0_4"/>
<dbReference type="EMBL" id="CP002745">
    <property type="protein sequence ID" value="AEK64098.1"/>
    <property type="molecule type" value="Genomic_DNA"/>
</dbReference>
<dbReference type="InterPro" id="IPR029479">
    <property type="entry name" value="Nitroreductase"/>
</dbReference>
<evidence type="ECO:0000313" key="4">
    <source>
        <dbReference type="EMBL" id="AEK64098.1"/>
    </source>
</evidence>
<keyword evidence="2 4" id="KW-0560">Oxidoreductase</keyword>
<reference evidence="4 5" key="5">
    <citation type="journal article" date="2011" name="ISME J.">
        <title>Dual transcriptional profiling of a bacterial/fungal confrontation: Collimonas fungivorans versus Aspergillus niger.</title>
        <authorList>
            <person name="Mela F."/>
            <person name="Fritsche K."/>
            <person name="de Boer W."/>
            <person name="van Veen J.A."/>
            <person name="de Graaff L.H."/>
            <person name="van den Berg M."/>
            <person name="Leveau J.H."/>
        </authorList>
    </citation>
    <scope>NUCLEOTIDE SEQUENCE [LARGE SCALE GENOMIC DNA]</scope>
    <source>
        <strain evidence="4 5">Ter331</strain>
    </source>
</reference>
<organism evidence="4 5">
    <name type="scientific">Collimonas fungivorans (strain Ter331)</name>
    <dbReference type="NCBI Taxonomy" id="1005048"/>
    <lineage>
        <taxon>Bacteria</taxon>
        <taxon>Pseudomonadati</taxon>
        <taxon>Pseudomonadota</taxon>
        <taxon>Betaproteobacteria</taxon>
        <taxon>Burkholderiales</taxon>
        <taxon>Oxalobacteraceae</taxon>
        <taxon>Collimonas</taxon>
    </lineage>
</organism>
<dbReference type="KEGG" id="cfu:CFU_4277"/>
<dbReference type="GO" id="GO:0016491">
    <property type="term" value="F:oxidoreductase activity"/>
    <property type="evidence" value="ECO:0007669"/>
    <property type="project" value="UniProtKB-KW"/>
</dbReference>
<dbReference type="InterPro" id="IPR000415">
    <property type="entry name" value="Nitroreductase-like"/>
</dbReference>
<protein>
    <submittedName>
        <fullName evidence="4">Nitroreductase family protein</fullName>
        <ecNumber evidence="4">1.6.-.-</ecNumber>
    </submittedName>
</protein>
<dbReference type="Proteomes" id="UP000008392">
    <property type="component" value="Chromosome"/>
</dbReference>
<dbReference type="PANTHER" id="PTHR43673">
    <property type="entry name" value="NAD(P)H NITROREDUCTASE YDGI-RELATED"/>
    <property type="match status" value="1"/>
</dbReference>